<keyword evidence="1 5" id="KW-0963">Cytoplasm</keyword>
<dbReference type="NCBIfam" id="TIGR00113">
    <property type="entry name" value="queA"/>
    <property type="match status" value="1"/>
</dbReference>
<comment type="catalytic activity">
    <reaction evidence="5">
        <text>7-aminomethyl-7-carbaguanosine(34) in tRNA + S-adenosyl-L-methionine = epoxyqueuosine(34) in tRNA + adenine + L-methionine + 2 H(+)</text>
        <dbReference type="Rhea" id="RHEA:32155"/>
        <dbReference type="Rhea" id="RHEA-COMP:10342"/>
        <dbReference type="Rhea" id="RHEA-COMP:18582"/>
        <dbReference type="ChEBI" id="CHEBI:15378"/>
        <dbReference type="ChEBI" id="CHEBI:16708"/>
        <dbReference type="ChEBI" id="CHEBI:57844"/>
        <dbReference type="ChEBI" id="CHEBI:59789"/>
        <dbReference type="ChEBI" id="CHEBI:82833"/>
        <dbReference type="ChEBI" id="CHEBI:194443"/>
        <dbReference type="EC" id="2.4.99.17"/>
    </reaction>
</comment>
<dbReference type="SUPFAM" id="SSF111337">
    <property type="entry name" value="QueA-like"/>
    <property type="match status" value="1"/>
</dbReference>
<dbReference type="HAMAP" id="MF_00113">
    <property type="entry name" value="QueA"/>
    <property type="match status" value="1"/>
</dbReference>
<name>A0A5K7XDP9_9BACT</name>
<evidence type="ECO:0000256" key="1">
    <source>
        <dbReference type="ARBA" id="ARBA00022490"/>
    </source>
</evidence>
<dbReference type="PANTHER" id="PTHR30307:SF0">
    <property type="entry name" value="S-ADENOSYLMETHIONINE:TRNA RIBOSYLTRANSFERASE-ISOMERASE"/>
    <property type="match status" value="1"/>
</dbReference>
<keyword evidence="3 5" id="KW-0949">S-adenosyl-L-methionine</keyword>
<dbReference type="InterPro" id="IPR036100">
    <property type="entry name" value="QueA_sf"/>
</dbReference>
<dbReference type="Gene3D" id="2.40.10.240">
    <property type="entry name" value="QueA-like"/>
    <property type="match status" value="1"/>
</dbReference>
<evidence type="ECO:0000256" key="5">
    <source>
        <dbReference type="HAMAP-Rule" id="MF_00113"/>
    </source>
</evidence>
<evidence type="ECO:0000313" key="7">
    <source>
        <dbReference type="Proteomes" id="UP000326837"/>
    </source>
</evidence>
<organism evidence="6 7">
    <name type="scientific">Lacipirellula parvula</name>
    <dbReference type="NCBI Taxonomy" id="2650471"/>
    <lineage>
        <taxon>Bacteria</taxon>
        <taxon>Pseudomonadati</taxon>
        <taxon>Planctomycetota</taxon>
        <taxon>Planctomycetia</taxon>
        <taxon>Pirellulales</taxon>
        <taxon>Lacipirellulaceae</taxon>
        <taxon>Lacipirellula</taxon>
    </lineage>
</organism>
<dbReference type="PANTHER" id="PTHR30307">
    <property type="entry name" value="S-ADENOSYLMETHIONINE:TRNA RIBOSYLTRANSFERASE-ISOMERASE"/>
    <property type="match status" value="1"/>
</dbReference>
<dbReference type="InterPro" id="IPR042119">
    <property type="entry name" value="QueA_dom2"/>
</dbReference>
<dbReference type="InterPro" id="IPR003699">
    <property type="entry name" value="QueA"/>
</dbReference>
<comment type="pathway">
    <text evidence="5">tRNA modification; tRNA-queuosine biosynthesis.</text>
</comment>
<comment type="subcellular location">
    <subcellularLocation>
        <location evidence="5">Cytoplasm</location>
    </subcellularLocation>
</comment>
<dbReference type="Proteomes" id="UP000326837">
    <property type="component" value="Chromosome"/>
</dbReference>
<evidence type="ECO:0000256" key="2">
    <source>
        <dbReference type="ARBA" id="ARBA00022679"/>
    </source>
</evidence>
<keyword evidence="2 5" id="KW-0808">Transferase</keyword>
<dbReference type="EMBL" id="AP021861">
    <property type="protein sequence ID" value="BBO32971.1"/>
    <property type="molecule type" value="Genomic_DNA"/>
</dbReference>
<dbReference type="UniPathway" id="UPA00392"/>
<keyword evidence="7" id="KW-1185">Reference proteome</keyword>
<comment type="subunit">
    <text evidence="5">Monomer.</text>
</comment>
<evidence type="ECO:0000313" key="6">
    <source>
        <dbReference type="EMBL" id="BBO32971.1"/>
    </source>
</evidence>
<dbReference type="EC" id="2.4.99.17" evidence="5"/>
<dbReference type="InterPro" id="IPR042118">
    <property type="entry name" value="QueA_dom1"/>
</dbReference>
<protein>
    <recommendedName>
        <fullName evidence="5">S-adenosylmethionine:tRNA ribosyltransferase-isomerase</fullName>
        <ecNumber evidence="5">2.4.99.17</ecNumber>
    </recommendedName>
    <alternativeName>
        <fullName evidence="5">Queuosine biosynthesis protein QueA</fullName>
    </alternativeName>
</protein>
<dbReference type="NCBIfam" id="NF001140">
    <property type="entry name" value="PRK00147.1"/>
    <property type="match status" value="1"/>
</dbReference>
<sequence>MEPWFDYDLPQELIAQEPLHNRVDARLMIVDRARGTIDHAHIRDIPDFIHRGDRVVLNDTKVIPAQLRGKRIETGGQWQGLFLGSTTEGDWKLVCKTRGHLKEPEAVHLLDREGRVAAKLWMVERLDDGQWRARLDEPIETLALLERVGRVPLPPYIRDGKMVDADVERYQTVFARRPGAVAAPTAGLHFTPDLLRSVAQRGADVSAVTLHVGMGTFRPIAVENPADHPMHAEWAEVTASAAREICAARAAEGRIVNVGTTVVRTLETVAAAQRAAGAPDLVAPWQGESRLYIRPPYEFLATDAMVTNFHFPRTTLLLLVQAFGGVELIREAYAKAIEQQYRFYSYGDAMLIQ</sequence>
<gene>
    <name evidence="5" type="primary">queA</name>
    <name evidence="6" type="ORF">PLANPX_2583</name>
</gene>
<evidence type="ECO:0000256" key="3">
    <source>
        <dbReference type="ARBA" id="ARBA00022691"/>
    </source>
</evidence>
<comment type="similarity">
    <text evidence="5">Belongs to the QueA family.</text>
</comment>
<dbReference type="Pfam" id="PF02547">
    <property type="entry name" value="Queuosine_synth"/>
    <property type="match status" value="1"/>
</dbReference>
<dbReference type="AlphaFoldDB" id="A0A5K7XDP9"/>
<dbReference type="Gene3D" id="3.40.1780.10">
    <property type="entry name" value="QueA-like"/>
    <property type="match status" value="1"/>
</dbReference>
<keyword evidence="6" id="KW-0413">Isomerase</keyword>
<dbReference type="GO" id="GO:0051075">
    <property type="term" value="F:S-adenosylmethionine:tRNA ribosyltransferase-isomerase activity"/>
    <property type="evidence" value="ECO:0007669"/>
    <property type="project" value="UniProtKB-EC"/>
</dbReference>
<keyword evidence="6" id="KW-0328">Glycosyltransferase</keyword>
<proteinExistence type="inferred from homology"/>
<dbReference type="GO" id="GO:0008616">
    <property type="term" value="P:tRNA queuosine(34) biosynthetic process"/>
    <property type="evidence" value="ECO:0007669"/>
    <property type="project" value="UniProtKB-UniRule"/>
</dbReference>
<comment type="function">
    <text evidence="5">Transfers and isomerizes the ribose moiety from AdoMet to the 7-aminomethyl group of 7-deazaguanine (preQ1-tRNA) to give epoxyqueuosine (oQ-tRNA).</text>
</comment>
<dbReference type="RefSeq" id="WP_152098844.1">
    <property type="nucleotide sequence ID" value="NZ_AP021861.1"/>
</dbReference>
<accession>A0A5K7XDP9</accession>
<keyword evidence="4 5" id="KW-0671">Queuosine biosynthesis</keyword>
<dbReference type="GO" id="GO:0005737">
    <property type="term" value="C:cytoplasm"/>
    <property type="evidence" value="ECO:0007669"/>
    <property type="project" value="UniProtKB-SubCell"/>
</dbReference>
<dbReference type="KEGG" id="lpav:PLANPX_2583"/>
<evidence type="ECO:0000256" key="4">
    <source>
        <dbReference type="ARBA" id="ARBA00022785"/>
    </source>
</evidence>
<reference evidence="7" key="1">
    <citation type="submission" date="2019-10" db="EMBL/GenBank/DDBJ databases">
        <title>Lacipirellula parvula gen. nov., sp. nov., representing a lineage of planctomycetes widespread in freshwater anoxic habitats, and description of the family Lacipirellulaceae.</title>
        <authorList>
            <person name="Dedysh S.N."/>
            <person name="Kulichevskaya I.S."/>
            <person name="Beletsky A.V."/>
            <person name="Rakitin A.L."/>
            <person name="Mardanov A.V."/>
            <person name="Ivanova A.A."/>
            <person name="Saltykova V.X."/>
            <person name="Rijpstra W.I.C."/>
            <person name="Sinninghe Damste J.S."/>
            <person name="Ravin N.V."/>
        </authorList>
    </citation>
    <scope>NUCLEOTIDE SEQUENCE [LARGE SCALE GENOMIC DNA]</scope>
    <source>
        <strain evidence="7">PX69</strain>
    </source>
</reference>